<evidence type="ECO:0000259" key="2">
    <source>
        <dbReference type="Pfam" id="PF08532"/>
    </source>
</evidence>
<dbReference type="EMBL" id="AP019308">
    <property type="protein sequence ID" value="BBH23532.1"/>
    <property type="molecule type" value="Genomic_DNA"/>
</dbReference>
<keyword evidence="4" id="KW-1185">Reference proteome</keyword>
<dbReference type="Pfam" id="PF08532">
    <property type="entry name" value="Glyco_hydro_42M"/>
    <property type="match status" value="1"/>
</dbReference>
<evidence type="ECO:0000313" key="4">
    <source>
        <dbReference type="Proteomes" id="UP000275368"/>
    </source>
</evidence>
<gene>
    <name evidence="3" type="ORF">Back11_48770</name>
</gene>
<dbReference type="AlphaFoldDB" id="A0A3G9IZ29"/>
<dbReference type="CDD" id="cd03143">
    <property type="entry name" value="A4_beta-galactosidase_middle_domain"/>
    <property type="match status" value="1"/>
</dbReference>
<keyword evidence="1" id="KW-0812">Transmembrane</keyword>
<dbReference type="Proteomes" id="UP000275368">
    <property type="component" value="Chromosome"/>
</dbReference>
<accession>A0A3G9IZ29</accession>
<feature type="domain" description="Beta-galactosidase trimerisation" evidence="2">
    <location>
        <begin position="4"/>
        <end position="153"/>
    </location>
</feature>
<keyword evidence="1" id="KW-0472">Membrane</keyword>
<feature type="transmembrane region" description="Helical" evidence="1">
    <location>
        <begin position="256"/>
        <end position="273"/>
    </location>
</feature>
<keyword evidence="1" id="KW-1133">Transmembrane helix</keyword>
<dbReference type="InterPro" id="IPR029062">
    <property type="entry name" value="Class_I_gatase-like"/>
</dbReference>
<dbReference type="InterPro" id="IPR013738">
    <property type="entry name" value="Beta_galactosidase_Trimer"/>
</dbReference>
<dbReference type="RefSeq" id="WP_125663127.1">
    <property type="nucleotide sequence ID" value="NZ_AP019308.1"/>
</dbReference>
<evidence type="ECO:0000256" key="1">
    <source>
        <dbReference type="SAM" id="Phobius"/>
    </source>
</evidence>
<sequence>MLGELKITYDIINENHDLSRYKVIILPDNVRVTPVLKPKLEAYIAAGGGIISSGHSGLNPEGEAFALEEWNMAYEGEDSWNSSYFRMLEDTNGEVPDMLCGIYKQGILLQTKEGAHAIADYWQPYFNRQWDGFLATFYTPPEKYAGRPAVARSGNIIQFCFPIFGAYIEYAANVHKYMIGYSLRQLLPEPLIKCEEIPTTARVTVTTKKNKRMIHIKLTHPESRGKYNVIEDVQTLADGIVYLRGRMPRASIWHQGKNLWFMILWMAIFAFPYRR</sequence>
<evidence type="ECO:0000313" key="3">
    <source>
        <dbReference type="EMBL" id="BBH23532.1"/>
    </source>
</evidence>
<dbReference type="SUPFAM" id="SSF52317">
    <property type="entry name" value="Class I glutamine amidotransferase-like"/>
    <property type="match status" value="1"/>
</dbReference>
<reference evidence="3 4" key="1">
    <citation type="submission" date="2018-11" db="EMBL/GenBank/DDBJ databases">
        <title>Complete genome sequence of Paenibacillus baekrokdamisoli strain KCTC 33723.</title>
        <authorList>
            <person name="Kang S.W."/>
            <person name="Lee K.C."/>
            <person name="Kim K.K."/>
            <person name="Kim J.S."/>
            <person name="Kim D.S."/>
            <person name="Ko S.H."/>
            <person name="Yang S.H."/>
            <person name="Lee J.S."/>
        </authorList>
    </citation>
    <scope>NUCLEOTIDE SEQUENCE [LARGE SCALE GENOMIC DNA]</scope>
    <source>
        <strain evidence="3 4">KCTC 33723</strain>
    </source>
</reference>
<dbReference type="KEGG" id="pbk:Back11_48770"/>
<name>A0A3G9IZ29_9BACL</name>
<dbReference type="Gene3D" id="3.40.50.880">
    <property type="match status" value="1"/>
</dbReference>
<dbReference type="GO" id="GO:0005975">
    <property type="term" value="P:carbohydrate metabolic process"/>
    <property type="evidence" value="ECO:0007669"/>
    <property type="project" value="InterPro"/>
</dbReference>
<dbReference type="GO" id="GO:0004565">
    <property type="term" value="F:beta-galactosidase activity"/>
    <property type="evidence" value="ECO:0007669"/>
    <property type="project" value="InterPro"/>
</dbReference>
<protein>
    <recommendedName>
        <fullName evidence="2">Beta-galactosidase trimerisation domain-containing protein</fullName>
    </recommendedName>
</protein>
<organism evidence="3 4">
    <name type="scientific">Paenibacillus baekrokdamisoli</name>
    <dbReference type="NCBI Taxonomy" id="1712516"/>
    <lineage>
        <taxon>Bacteria</taxon>
        <taxon>Bacillati</taxon>
        <taxon>Bacillota</taxon>
        <taxon>Bacilli</taxon>
        <taxon>Bacillales</taxon>
        <taxon>Paenibacillaceae</taxon>
        <taxon>Paenibacillus</taxon>
    </lineage>
</organism>
<proteinExistence type="predicted"/>